<evidence type="ECO:0000256" key="3">
    <source>
        <dbReference type="ARBA" id="ARBA00022729"/>
    </source>
</evidence>
<evidence type="ECO:0000256" key="4">
    <source>
        <dbReference type="ARBA" id="ARBA00023136"/>
    </source>
</evidence>
<dbReference type="OrthoDB" id="993981at2"/>
<comment type="similarity">
    <text evidence="2">Belongs to the SusD family.</text>
</comment>
<keyword evidence="10" id="KW-1185">Reference proteome</keyword>
<sequence length="561" mass="63275">MNFKIYIIAFLLILPAMACNKNFLDRAPYDGVGSSRIFENDANATLAVNGIYQSAAQTAFKDPFLNITTNLGPDSYSYGRAGANAISTGMSTSRAAGILNLYTNFYQPIMYANDVIAGLNNNEKVTEALRNRLTGEAKFFRGLCYFYLWNYFGEVVILDKPMPVDATYLPRSSVADVTALIISDFKDAAEKLPVSYASADLGRATSGAAIAMLGKTYLYLRRWPEAEAEFAKLLQEPYTYDLTDNFGDSFYWKTQNNKESVFELQYTNEAGMGSSFEKWYGNRSLGQGGEDYAEAATTALSVFTHRDGSAVNLSTIPKRNGYPAGNTGEVSYGKDLVKWYDTSFVNMDTRLHQSVILPGSTFYGNNNAYYKVYWPYSSYINADTPALRTTWYTQKQPAGVIPIRKFMTLGEENILNPSTCPTNFPLVRFADVLLMYAEAVNEARGPVPEVYDAVNRIRERAKIVDLAAGLGKDQMQRAIRLERYKELMFETHLYFDVKRWHIAHLTPAQDPVFSLNNDVLDFRFVSLSLKKVFREDRDYLFPIPGNERDLNPLLTQNPNWD</sequence>
<dbReference type="GO" id="GO:0009279">
    <property type="term" value="C:cell outer membrane"/>
    <property type="evidence" value="ECO:0007669"/>
    <property type="project" value="UniProtKB-SubCell"/>
</dbReference>
<keyword evidence="5" id="KW-0998">Cell outer membrane</keyword>
<dbReference type="InterPro" id="IPR011990">
    <property type="entry name" value="TPR-like_helical_dom_sf"/>
</dbReference>
<keyword evidence="4" id="KW-0472">Membrane</keyword>
<organism evidence="9 10">
    <name type="scientific">Niabella drilacis (strain DSM 25811 / CCM 8410 / CCUG 62505 / LMG 26954 / E90)</name>
    <dbReference type="NCBI Taxonomy" id="1285928"/>
    <lineage>
        <taxon>Bacteria</taxon>
        <taxon>Pseudomonadati</taxon>
        <taxon>Bacteroidota</taxon>
        <taxon>Chitinophagia</taxon>
        <taxon>Chitinophagales</taxon>
        <taxon>Chitinophagaceae</taxon>
        <taxon>Niabella</taxon>
    </lineage>
</organism>
<dbReference type="Pfam" id="PF14322">
    <property type="entry name" value="SusD-like_3"/>
    <property type="match status" value="1"/>
</dbReference>
<dbReference type="SUPFAM" id="SSF48452">
    <property type="entry name" value="TPR-like"/>
    <property type="match status" value="1"/>
</dbReference>
<gene>
    <name evidence="9" type="ORF">SAMN04487894_105273</name>
</gene>
<evidence type="ECO:0000256" key="1">
    <source>
        <dbReference type="ARBA" id="ARBA00004442"/>
    </source>
</evidence>
<evidence type="ECO:0000256" key="2">
    <source>
        <dbReference type="ARBA" id="ARBA00006275"/>
    </source>
</evidence>
<dbReference type="InterPro" id="IPR033985">
    <property type="entry name" value="SusD-like_N"/>
</dbReference>
<dbReference type="RefSeq" id="WP_090390241.1">
    <property type="nucleotide sequence ID" value="NZ_FMZO01000005.1"/>
</dbReference>
<evidence type="ECO:0000256" key="6">
    <source>
        <dbReference type="SAM" id="SignalP"/>
    </source>
</evidence>
<dbReference type="InterPro" id="IPR012944">
    <property type="entry name" value="SusD_RagB_dom"/>
</dbReference>
<evidence type="ECO:0000313" key="9">
    <source>
        <dbReference type="EMBL" id="SDD03645.1"/>
    </source>
</evidence>
<evidence type="ECO:0000313" key="10">
    <source>
        <dbReference type="Proteomes" id="UP000198757"/>
    </source>
</evidence>
<protein>
    <submittedName>
        <fullName evidence="9">Starch-binding associating with outer membrane</fullName>
    </submittedName>
</protein>
<feature type="domain" description="RagB/SusD" evidence="7">
    <location>
        <begin position="258"/>
        <end position="560"/>
    </location>
</feature>
<dbReference type="Pfam" id="PF07980">
    <property type="entry name" value="SusD_RagB"/>
    <property type="match status" value="1"/>
</dbReference>
<comment type="subcellular location">
    <subcellularLocation>
        <location evidence="1">Cell outer membrane</location>
    </subcellularLocation>
</comment>
<feature type="signal peptide" evidence="6">
    <location>
        <begin position="1"/>
        <end position="18"/>
    </location>
</feature>
<evidence type="ECO:0000259" key="7">
    <source>
        <dbReference type="Pfam" id="PF07980"/>
    </source>
</evidence>
<dbReference type="Proteomes" id="UP000198757">
    <property type="component" value="Unassembled WGS sequence"/>
</dbReference>
<dbReference type="STRING" id="1285928.SAMN04487894_105273"/>
<evidence type="ECO:0000259" key="8">
    <source>
        <dbReference type="Pfam" id="PF14322"/>
    </source>
</evidence>
<keyword evidence="3 6" id="KW-0732">Signal</keyword>
<feature type="chain" id="PRO_5011506213" evidence="6">
    <location>
        <begin position="19"/>
        <end position="561"/>
    </location>
</feature>
<proteinExistence type="inferred from homology"/>
<reference evidence="10" key="1">
    <citation type="submission" date="2016-10" db="EMBL/GenBank/DDBJ databases">
        <authorList>
            <person name="Varghese N."/>
            <person name="Submissions S."/>
        </authorList>
    </citation>
    <scope>NUCLEOTIDE SEQUENCE [LARGE SCALE GENOMIC DNA]</scope>
    <source>
        <strain evidence="10">DSM 25811 / CCM 8410 / LMG 26954 / E90</strain>
    </source>
</reference>
<feature type="domain" description="SusD-like N-terminal" evidence="8">
    <location>
        <begin position="23"/>
        <end position="218"/>
    </location>
</feature>
<dbReference type="Gene3D" id="1.25.40.390">
    <property type="match status" value="1"/>
</dbReference>
<name>A0A1G6RI32_NIADE</name>
<evidence type="ECO:0000256" key="5">
    <source>
        <dbReference type="ARBA" id="ARBA00023237"/>
    </source>
</evidence>
<dbReference type="AlphaFoldDB" id="A0A1G6RI32"/>
<accession>A0A1G6RI32</accession>
<dbReference type="EMBL" id="FMZO01000005">
    <property type="protein sequence ID" value="SDD03645.1"/>
    <property type="molecule type" value="Genomic_DNA"/>
</dbReference>